<evidence type="ECO:0000256" key="4">
    <source>
        <dbReference type="ARBA" id="ARBA00023159"/>
    </source>
</evidence>
<name>A0ABW9UEP9_9BACL</name>
<comment type="caution">
    <text evidence="7">The sequence shown here is derived from an EMBL/GenBank/DDBJ whole genome shotgun (WGS) entry which is preliminary data.</text>
</comment>
<evidence type="ECO:0000256" key="2">
    <source>
        <dbReference type="ARBA" id="ARBA00023015"/>
    </source>
</evidence>
<dbReference type="PROSITE" id="PS01124">
    <property type="entry name" value="HTH_ARAC_FAMILY_2"/>
    <property type="match status" value="1"/>
</dbReference>
<dbReference type="SUPFAM" id="SSF51215">
    <property type="entry name" value="Regulatory protein AraC"/>
    <property type="match status" value="1"/>
</dbReference>
<keyword evidence="2" id="KW-0805">Transcription regulation</keyword>
<dbReference type="RefSeq" id="WP_157322076.1">
    <property type="nucleotide sequence ID" value="NZ_WSEM01000016.1"/>
</dbReference>
<evidence type="ECO:0000256" key="3">
    <source>
        <dbReference type="ARBA" id="ARBA00023125"/>
    </source>
</evidence>
<dbReference type="InterPro" id="IPR050204">
    <property type="entry name" value="AraC_XylS_family_regulators"/>
</dbReference>
<organism evidence="7 8">
    <name type="scientific">Paenibacillus anseongense</name>
    <dbReference type="NCBI Taxonomy" id="2682845"/>
    <lineage>
        <taxon>Bacteria</taxon>
        <taxon>Bacillati</taxon>
        <taxon>Bacillota</taxon>
        <taxon>Bacilli</taxon>
        <taxon>Bacillales</taxon>
        <taxon>Paenibacillaceae</taxon>
        <taxon>Paenibacillus</taxon>
    </lineage>
</organism>
<keyword evidence="8" id="KW-1185">Reference proteome</keyword>
<feature type="domain" description="HTH araC/xylS-type" evidence="6">
    <location>
        <begin position="188"/>
        <end position="286"/>
    </location>
</feature>
<reference evidence="7 8" key="1">
    <citation type="submission" date="2019-12" db="EMBL/GenBank/DDBJ databases">
        <authorList>
            <person name="Huq M.A."/>
        </authorList>
    </citation>
    <scope>NUCLEOTIDE SEQUENCE [LARGE SCALE GENOMIC DNA]</scope>
    <source>
        <strain evidence="7 8">MAH-34</strain>
    </source>
</reference>
<dbReference type="Proteomes" id="UP000467637">
    <property type="component" value="Unassembled WGS sequence"/>
</dbReference>
<keyword evidence="1" id="KW-0963">Cytoplasm</keyword>
<dbReference type="InterPro" id="IPR018060">
    <property type="entry name" value="HTH_AraC"/>
</dbReference>
<dbReference type="InterPro" id="IPR009057">
    <property type="entry name" value="Homeodomain-like_sf"/>
</dbReference>
<dbReference type="InterPro" id="IPR014710">
    <property type="entry name" value="RmlC-like_jellyroll"/>
</dbReference>
<dbReference type="Gene3D" id="2.60.120.10">
    <property type="entry name" value="Jelly Rolls"/>
    <property type="match status" value="1"/>
</dbReference>
<evidence type="ECO:0000313" key="7">
    <source>
        <dbReference type="EMBL" id="MVQ37476.1"/>
    </source>
</evidence>
<dbReference type="Pfam" id="PF12833">
    <property type="entry name" value="HTH_18"/>
    <property type="match status" value="1"/>
</dbReference>
<dbReference type="InterPro" id="IPR003313">
    <property type="entry name" value="AraC-bd"/>
</dbReference>
<proteinExistence type="predicted"/>
<dbReference type="Gene3D" id="1.10.10.60">
    <property type="entry name" value="Homeodomain-like"/>
    <property type="match status" value="2"/>
</dbReference>
<dbReference type="PANTHER" id="PTHR46796">
    <property type="entry name" value="HTH-TYPE TRANSCRIPTIONAL ACTIVATOR RHAS-RELATED"/>
    <property type="match status" value="1"/>
</dbReference>
<keyword evidence="4" id="KW-0010">Activator</keyword>
<dbReference type="InterPro" id="IPR018062">
    <property type="entry name" value="HTH_AraC-typ_CS"/>
</dbReference>
<protein>
    <submittedName>
        <fullName evidence="7">Helix-turn-helix domain-containing protein</fullName>
    </submittedName>
</protein>
<dbReference type="InterPro" id="IPR037923">
    <property type="entry name" value="HTH-like"/>
</dbReference>
<keyword evidence="3" id="KW-0238">DNA-binding</keyword>
<dbReference type="EMBL" id="WSEM01000016">
    <property type="protein sequence ID" value="MVQ37476.1"/>
    <property type="molecule type" value="Genomic_DNA"/>
</dbReference>
<dbReference type="CDD" id="cd02208">
    <property type="entry name" value="cupin_RmlC-like"/>
    <property type="match status" value="1"/>
</dbReference>
<keyword evidence="5" id="KW-0804">Transcription</keyword>
<dbReference type="PROSITE" id="PS00041">
    <property type="entry name" value="HTH_ARAC_FAMILY_1"/>
    <property type="match status" value="1"/>
</dbReference>
<accession>A0ABW9UEP9</accession>
<evidence type="ECO:0000313" key="8">
    <source>
        <dbReference type="Proteomes" id="UP000467637"/>
    </source>
</evidence>
<evidence type="ECO:0000256" key="1">
    <source>
        <dbReference type="ARBA" id="ARBA00022490"/>
    </source>
</evidence>
<dbReference type="PANTHER" id="PTHR46796:SF13">
    <property type="entry name" value="HTH-TYPE TRANSCRIPTIONAL ACTIVATOR RHAS"/>
    <property type="match status" value="1"/>
</dbReference>
<dbReference type="SUPFAM" id="SSF46689">
    <property type="entry name" value="Homeodomain-like"/>
    <property type="match status" value="2"/>
</dbReference>
<dbReference type="Pfam" id="PF02311">
    <property type="entry name" value="AraC_binding"/>
    <property type="match status" value="1"/>
</dbReference>
<evidence type="ECO:0000256" key="5">
    <source>
        <dbReference type="ARBA" id="ARBA00023163"/>
    </source>
</evidence>
<sequence length="294" mass="34234">MTTKLYFMEPSETLEQLKQYYFPPYITLAHMFHAPNGWKLKPRSLKQYQLQYVVEGIADYHISGHDYVTERGDLIFHRPNETHYVTTRPNEPYVCISLVFHFGESGFPVQQILDNSNEIGPHYMGNYQNHTIEHKLTELVHHYRMPEVTDHFLCQSLLTQVLLQISRQKKELAVSPSKKEDANKAKLILIRNYISNHLQAGFTHQDLEKLTGWSRNYIITQFRTAFGMSPVQYLVWVRLEKAKELALQSGQSFGEIANRVGYTNIHAFGKIFKRKTGMSLSQFCATLFKDTPDQ</sequence>
<gene>
    <name evidence="7" type="ORF">GON05_22900</name>
</gene>
<evidence type="ECO:0000259" key="6">
    <source>
        <dbReference type="PROSITE" id="PS01124"/>
    </source>
</evidence>
<dbReference type="SMART" id="SM00342">
    <property type="entry name" value="HTH_ARAC"/>
    <property type="match status" value="1"/>
</dbReference>